<evidence type="ECO:0000313" key="9">
    <source>
        <dbReference type="Proteomes" id="UP001482520"/>
    </source>
</evidence>
<dbReference type="Gene3D" id="3.40.640.10">
    <property type="entry name" value="Type I PLP-dependent aspartate aminotransferase-like (Major domain)"/>
    <property type="match status" value="1"/>
</dbReference>
<proteinExistence type="inferred from homology"/>
<dbReference type="SMART" id="SM00345">
    <property type="entry name" value="HTH_GNTR"/>
    <property type="match status" value="1"/>
</dbReference>
<evidence type="ECO:0000256" key="3">
    <source>
        <dbReference type="ARBA" id="ARBA00023015"/>
    </source>
</evidence>
<organism evidence="8 9">
    <name type="scientific">Nocardioides kribbensis</name>
    <dbReference type="NCBI Taxonomy" id="305517"/>
    <lineage>
        <taxon>Bacteria</taxon>
        <taxon>Bacillati</taxon>
        <taxon>Actinomycetota</taxon>
        <taxon>Actinomycetes</taxon>
        <taxon>Propionibacteriales</taxon>
        <taxon>Nocardioidaceae</taxon>
        <taxon>Nocardioides</taxon>
    </lineage>
</organism>
<dbReference type="PROSITE" id="PS50949">
    <property type="entry name" value="HTH_GNTR"/>
    <property type="match status" value="1"/>
</dbReference>
<dbReference type="SUPFAM" id="SSF46785">
    <property type="entry name" value="Winged helix' DNA-binding domain"/>
    <property type="match status" value="1"/>
</dbReference>
<dbReference type="PANTHER" id="PTHR46577">
    <property type="entry name" value="HTH-TYPE TRANSCRIPTIONAL REGULATORY PROTEIN GABR"/>
    <property type="match status" value="1"/>
</dbReference>
<sequence length="504" mass="52518">MTQATSVRSAAHRATVARRPDPGPLPLSATTVSASRLAALVGGFDRSPAYLGLADALTLLIGDGRIGYGTRLPSERDLTEALAVSRTTVTRAYAALRETGFAEARQGAGTFARLPGGRGRAHDRALLPGPDDAEALDLNCAAASAPPGLAAAFAEAAALLPAHLGGHGYFPAGMPALQAAIAASYAARGLPTDPAQVLVTPGALSAAAIVARAFAGPGSRVLVESPVYPNATGAIRNAGARLVPCPVDPDGWDLDAVASTLRRSRPALAYLVPDFQNPTGLLMADEERERYASHLRAAGTVAVVDEAHQALALDGQAMPAPFALHSPDTITLGSASKSFWGGLRLGWIRAPHHRVEALTQARLVLDLGSPVMEQLVLTRLLAGGPVLPEHVTRLRTQRDALAASVRSRLPGWRFRLPGGGLALWCELPAARASALADEAERRGVLVAPGPVFAADGGLDRFVRLPWSRPAAELDDAVARLAEAWDVVARGRGRSHTARDRVTVA</sequence>
<keyword evidence="4" id="KW-0238">DNA-binding</keyword>
<gene>
    <name evidence="8" type="ORF">V6R90_12445</name>
</gene>
<dbReference type="SUPFAM" id="SSF53383">
    <property type="entry name" value="PLP-dependent transferases"/>
    <property type="match status" value="1"/>
</dbReference>
<keyword evidence="9" id="KW-1185">Reference proteome</keyword>
<accession>A0ABV1P004</accession>
<evidence type="ECO:0000256" key="2">
    <source>
        <dbReference type="ARBA" id="ARBA00022898"/>
    </source>
</evidence>
<dbReference type="Pfam" id="PF00155">
    <property type="entry name" value="Aminotran_1_2"/>
    <property type="match status" value="1"/>
</dbReference>
<feature type="region of interest" description="Disordered" evidence="6">
    <location>
        <begin position="1"/>
        <end position="26"/>
    </location>
</feature>
<evidence type="ECO:0000313" key="8">
    <source>
        <dbReference type="EMBL" id="MEQ7848086.1"/>
    </source>
</evidence>
<dbReference type="Pfam" id="PF00392">
    <property type="entry name" value="GntR"/>
    <property type="match status" value="1"/>
</dbReference>
<dbReference type="CDD" id="cd00609">
    <property type="entry name" value="AAT_like"/>
    <property type="match status" value="1"/>
</dbReference>
<feature type="domain" description="HTH gntR-type" evidence="7">
    <location>
        <begin position="47"/>
        <end position="115"/>
    </location>
</feature>
<name>A0ABV1P004_9ACTN</name>
<comment type="similarity">
    <text evidence="1">In the C-terminal section; belongs to the class-I pyridoxal-phosphate-dependent aminotransferase family.</text>
</comment>
<dbReference type="CDD" id="cd07377">
    <property type="entry name" value="WHTH_GntR"/>
    <property type="match status" value="1"/>
</dbReference>
<keyword evidence="8" id="KW-0032">Aminotransferase</keyword>
<dbReference type="InterPro" id="IPR004839">
    <property type="entry name" value="Aminotransferase_I/II_large"/>
</dbReference>
<keyword evidence="5" id="KW-0804">Transcription</keyword>
<reference evidence="8 9" key="1">
    <citation type="submission" date="2024-02" db="EMBL/GenBank/DDBJ databases">
        <title>Full genome sequence of Nocardioides kribbensis.</title>
        <authorList>
            <person name="Poletto B.L."/>
            <person name="Silva G."/>
            <person name="Galante D."/>
            <person name="Campos K.R."/>
            <person name="Santos M.B.N."/>
            <person name="Sacchi C.T."/>
        </authorList>
    </citation>
    <scope>NUCLEOTIDE SEQUENCE [LARGE SCALE GENOMIC DNA]</scope>
    <source>
        <strain evidence="8 9">O4R</strain>
    </source>
</reference>
<dbReference type="InterPro" id="IPR036390">
    <property type="entry name" value="WH_DNA-bd_sf"/>
</dbReference>
<dbReference type="InterPro" id="IPR000524">
    <property type="entry name" value="Tscrpt_reg_HTH_GntR"/>
</dbReference>
<protein>
    <submittedName>
        <fullName evidence="8">PLP-dependent aminotransferase family protein</fullName>
    </submittedName>
</protein>
<dbReference type="PRINTS" id="PR00035">
    <property type="entry name" value="HTHGNTR"/>
</dbReference>
<dbReference type="InterPro" id="IPR015421">
    <property type="entry name" value="PyrdxlP-dep_Trfase_major"/>
</dbReference>
<evidence type="ECO:0000256" key="6">
    <source>
        <dbReference type="SAM" id="MobiDB-lite"/>
    </source>
</evidence>
<evidence type="ECO:0000256" key="1">
    <source>
        <dbReference type="ARBA" id="ARBA00005384"/>
    </source>
</evidence>
<keyword evidence="8" id="KW-0808">Transferase</keyword>
<comment type="caution">
    <text evidence="8">The sequence shown here is derived from an EMBL/GenBank/DDBJ whole genome shotgun (WGS) entry which is preliminary data.</text>
</comment>
<dbReference type="EMBL" id="JBEGDP010000013">
    <property type="protein sequence ID" value="MEQ7848086.1"/>
    <property type="molecule type" value="Genomic_DNA"/>
</dbReference>
<dbReference type="RefSeq" id="WP_349804860.1">
    <property type="nucleotide sequence ID" value="NZ_JBEGDP010000013.1"/>
</dbReference>
<dbReference type="GO" id="GO:0008483">
    <property type="term" value="F:transaminase activity"/>
    <property type="evidence" value="ECO:0007669"/>
    <property type="project" value="UniProtKB-KW"/>
</dbReference>
<dbReference type="Proteomes" id="UP001482520">
    <property type="component" value="Unassembled WGS sequence"/>
</dbReference>
<keyword evidence="2" id="KW-0663">Pyridoxal phosphate</keyword>
<dbReference type="InterPro" id="IPR015424">
    <property type="entry name" value="PyrdxlP-dep_Trfase"/>
</dbReference>
<dbReference type="Gene3D" id="1.10.10.10">
    <property type="entry name" value="Winged helix-like DNA-binding domain superfamily/Winged helix DNA-binding domain"/>
    <property type="match status" value="1"/>
</dbReference>
<evidence type="ECO:0000256" key="4">
    <source>
        <dbReference type="ARBA" id="ARBA00023125"/>
    </source>
</evidence>
<dbReference type="InterPro" id="IPR036388">
    <property type="entry name" value="WH-like_DNA-bd_sf"/>
</dbReference>
<evidence type="ECO:0000259" key="7">
    <source>
        <dbReference type="PROSITE" id="PS50949"/>
    </source>
</evidence>
<evidence type="ECO:0000256" key="5">
    <source>
        <dbReference type="ARBA" id="ARBA00023163"/>
    </source>
</evidence>
<keyword evidence="3" id="KW-0805">Transcription regulation</keyword>
<dbReference type="InterPro" id="IPR051446">
    <property type="entry name" value="HTH_trans_reg/aminotransferase"/>
</dbReference>
<dbReference type="PANTHER" id="PTHR46577:SF1">
    <property type="entry name" value="HTH-TYPE TRANSCRIPTIONAL REGULATORY PROTEIN GABR"/>
    <property type="match status" value="1"/>
</dbReference>